<feature type="transmembrane region" description="Helical" evidence="2">
    <location>
        <begin position="137"/>
        <end position="161"/>
    </location>
</feature>
<sequence>MMTKGGDRSWVSEIKPMPGGDQEHSWKPVTTGNTTSLDYWLNWRFSLCAGSVISSMIISFILIRRYEGLGQENKAESQRQMKQKETDHVGTVYDDDSWRPCLKYIHPAWLLAFRLTAFFVLSGLLTVYVSIEGTQTFYYYTQWTFGFDIVYFGLGSLLSIYGCRQFCKEVNDIRVDQFEPDEEQKGTYVVARLEINTRSKGGGNTADIWGYLFQIIFQINAGAVVLTDLIFWVIFVPFLEMKQYNVNLLMIVMHSVNAVFLLGDVAINSLRFPVFRIAYFLLWTGIYVLFQWIVHAFISFWYGLHFFVLFFSKDEENQETAYFGLSRWPYPFLDVSSQYSPLWYLLVAVLHLPSYAIFFLIIKTKHWMLSRCFPYSHTLYVFEK</sequence>
<name>A0A0K9PMI6_ZOSMR</name>
<keyword evidence="2" id="KW-0472">Membrane</keyword>
<reference evidence="4" key="1">
    <citation type="journal article" date="2016" name="Nature">
        <title>The genome of the seagrass Zostera marina reveals angiosperm adaptation to the sea.</title>
        <authorList>
            <person name="Olsen J.L."/>
            <person name="Rouze P."/>
            <person name="Verhelst B."/>
            <person name="Lin Y.-C."/>
            <person name="Bayer T."/>
            <person name="Collen J."/>
            <person name="Dattolo E."/>
            <person name="De Paoli E."/>
            <person name="Dittami S."/>
            <person name="Maumus F."/>
            <person name="Michel G."/>
            <person name="Kersting A."/>
            <person name="Lauritano C."/>
            <person name="Lohaus R."/>
            <person name="Toepel M."/>
            <person name="Tonon T."/>
            <person name="Vanneste K."/>
            <person name="Amirebrahimi M."/>
            <person name="Brakel J."/>
            <person name="Bostroem C."/>
            <person name="Chovatia M."/>
            <person name="Grimwood J."/>
            <person name="Jenkins J.W."/>
            <person name="Jueterbock A."/>
            <person name="Mraz A."/>
            <person name="Stam W.T."/>
            <person name="Tice H."/>
            <person name="Bornberg-Bauer E."/>
            <person name="Green P.J."/>
            <person name="Pearson G.A."/>
            <person name="Procaccini G."/>
            <person name="Duarte C.M."/>
            <person name="Schmutz J."/>
            <person name="Reusch T.B.H."/>
            <person name="Van de Peer Y."/>
        </authorList>
    </citation>
    <scope>NUCLEOTIDE SEQUENCE [LARGE SCALE GENOMIC DNA]</scope>
    <source>
        <strain evidence="4">cv. Finnish</strain>
    </source>
</reference>
<proteinExistence type="predicted"/>
<gene>
    <name evidence="3" type="ORF">ZOSMA_214G00380</name>
</gene>
<keyword evidence="2" id="KW-0812">Transmembrane</keyword>
<comment type="caution">
    <text evidence="3">The sequence shown here is derived from an EMBL/GenBank/DDBJ whole genome shotgun (WGS) entry which is preliminary data.</text>
</comment>
<evidence type="ECO:0000313" key="3">
    <source>
        <dbReference type="EMBL" id="KMZ69450.1"/>
    </source>
</evidence>
<dbReference type="EMBL" id="LFYR01000769">
    <property type="protein sequence ID" value="KMZ69450.1"/>
    <property type="molecule type" value="Genomic_DNA"/>
</dbReference>
<organism evidence="3 4">
    <name type="scientific">Zostera marina</name>
    <name type="common">Eelgrass</name>
    <dbReference type="NCBI Taxonomy" id="29655"/>
    <lineage>
        <taxon>Eukaryota</taxon>
        <taxon>Viridiplantae</taxon>
        <taxon>Streptophyta</taxon>
        <taxon>Embryophyta</taxon>
        <taxon>Tracheophyta</taxon>
        <taxon>Spermatophyta</taxon>
        <taxon>Magnoliopsida</taxon>
        <taxon>Liliopsida</taxon>
        <taxon>Zosteraceae</taxon>
        <taxon>Zostera</taxon>
    </lineage>
</organism>
<feature type="transmembrane region" description="Helical" evidence="2">
    <location>
        <begin position="246"/>
        <end position="267"/>
    </location>
</feature>
<accession>A0A0K9PMI6</accession>
<feature type="transmembrane region" description="Helical" evidence="2">
    <location>
        <begin position="342"/>
        <end position="362"/>
    </location>
</feature>
<keyword evidence="4" id="KW-1185">Reference proteome</keyword>
<keyword evidence="2" id="KW-1133">Transmembrane helix</keyword>
<dbReference type="GO" id="GO:0016020">
    <property type="term" value="C:membrane"/>
    <property type="evidence" value="ECO:0000318"/>
    <property type="project" value="GO_Central"/>
</dbReference>
<feature type="transmembrane region" description="Helical" evidence="2">
    <location>
        <begin position="108"/>
        <end position="131"/>
    </location>
</feature>
<evidence type="ECO:0000313" key="4">
    <source>
        <dbReference type="Proteomes" id="UP000036987"/>
    </source>
</evidence>
<evidence type="ECO:0000256" key="2">
    <source>
        <dbReference type="SAM" id="Phobius"/>
    </source>
</evidence>
<dbReference type="OrthoDB" id="419711at2759"/>
<protein>
    <recommendedName>
        <fullName evidence="5">Transmembrane protein</fullName>
    </recommendedName>
</protein>
<dbReference type="OMA" id="WTITYVI"/>
<dbReference type="PANTHER" id="PTHR12242:SF22">
    <property type="entry name" value="OS02G0130600 PROTEIN"/>
    <property type="match status" value="1"/>
</dbReference>
<feature type="transmembrane region" description="Helical" evidence="2">
    <location>
        <begin position="279"/>
        <end position="302"/>
    </location>
</feature>
<dbReference type="PANTHER" id="PTHR12242">
    <property type="entry name" value="OS02G0130600 PROTEIN-RELATED"/>
    <property type="match status" value="1"/>
</dbReference>
<feature type="transmembrane region" description="Helical" evidence="2">
    <location>
        <begin position="43"/>
        <end position="63"/>
    </location>
</feature>
<evidence type="ECO:0008006" key="5">
    <source>
        <dbReference type="Google" id="ProtNLM"/>
    </source>
</evidence>
<dbReference type="AlphaFoldDB" id="A0A0K9PMI6"/>
<feature type="region of interest" description="Disordered" evidence="1">
    <location>
        <begin position="1"/>
        <end position="28"/>
    </location>
</feature>
<evidence type="ECO:0000256" key="1">
    <source>
        <dbReference type="SAM" id="MobiDB-lite"/>
    </source>
</evidence>
<dbReference type="Proteomes" id="UP000036987">
    <property type="component" value="Unassembled WGS sequence"/>
</dbReference>
<feature type="transmembrane region" description="Helical" evidence="2">
    <location>
        <begin position="208"/>
        <end position="234"/>
    </location>
</feature>